<keyword evidence="3" id="KW-1185">Reference proteome</keyword>
<organism evidence="2 3">
    <name type="scientific">Intoshia linei</name>
    <dbReference type="NCBI Taxonomy" id="1819745"/>
    <lineage>
        <taxon>Eukaryota</taxon>
        <taxon>Metazoa</taxon>
        <taxon>Spiralia</taxon>
        <taxon>Lophotrochozoa</taxon>
        <taxon>Mesozoa</taxon>
        <taxon>Orthonectida</taxon>
        <taxon>Rhopaluridae</taxon>
        <taxon>Intoshia</taxon>
    </lineage>
</organism>
<keyword evidence="1" id="KW-0472">Membrane</keyword>
<evidence type="ECO:0000313" key="3">
    <source>
        <dbReference type="Proteomes" id="UP000078046"/>
    </source>
</evidence>
<protein>
    <submittedName>
        <fullName evidence="2">Uncharacterized protein</fullName>
    </submittedName>
</protein>
<keyword evidence="1" id="KW-0812">Transmembrane</keyword>
<reference evidence="2 3" key="1">
    <citation type="submission" date="2016-04" db="EMBL/GenBank/DDBJ databases">
        <title>The genome of Intoshia linei affirms orthonectids as highly simplified spiralians.</title>
        <authorList>
            <person name="Mikhailov K.V."/>
            <person name="Slusarev G.S."/>
            <person name="Nikitin M.A."/>
            <person name="Logacheva M.D."/>
            <person name="Penin A."/>
            <person name="Aleoshin V."/>
            <person name="Panchin Y.V."/>
        </authorList>
    </citation>
    <scope>NUCLEOTIDE SEQUENCE [LARGE SCALE GENOMIC DNA]</scope>
    <source>
        <strain evidence="2">Intl2013</strain>
        <tissue evidence="2">Whole animal</tissue>
    </source>
</reference>
<comment type="caution">
    <text evidence="2">The sequence shown here is derived from an EMBL/GenBank/DDBJ whole genome shotgun (WGS) entry which is preliminary data.</text>
</comment>
<dbReference type="Proteomes" id="UP000078046">
    <property type="component" value="Unassembled WGS sequence"/>
</dbReference>
<dbReference type="EMBL" id="LWCA01000191">
    <property type="protein sequence ID" value="OAF70071.1"/>
    <property type="molecule type" value="Genomic_DNA"/>
</dbReference>
<feature type="non-terminal residue" evidence="2">
    <location>
        <position position="60"/>
    </location>
</feature>
<keyword evidence="1" id="KW-1133">Transmembrane helix</keyword>
<evidence type="ECO:0000313" key="2">
    <source>
        <dbReference type="EMBL" id="OAF70071.1"/>
    </source>
</evidence>
<feature type="transmembrane region" description="Helical" evidence="1">
    <location>
        <begin position="12"/>
        <end position="32"/>
    </location>
</feature>
<accession>A0A177B934</accession>
<name>A0A177B934_9BILA</name>
<evidence type="ECO:0000256" key="1">
    <source>
        <dbReference type="SAM" id="Phobius"/>
    </source>
</evidence>
<gene>
    <name evidence="2" type="ORF">A3Q56_02180</name>
</gene>
<sequence length="60" mass="6946">MSIFSTISLSRQAVVTSLTFTIIMTAYVHNLMDYQSRQEKLSLHRKIRKKDMKIPGLGFN</sequence>
<proteinExistence type="predicted"/>
<dbReference type="AlphaFoldDB" id="A0A177B934"/>